<dbReference type="Proteomes" id="UP000239494">
    <property type="component" value="Unassembled WGS sequence"/>
</dbReference>
<accession>A0A2T0TL51</accession>
<dbReference type="RefSeq" id="WP_106185401.1">
    <property type="nucleotide sequence ID" value="NZ_PVTF01000001.1"/>
</dbReference>
<comment type="caution">
    <text evidence="1">The sequence shown here is derived from an EMBL/GenBank/DDBJ whole genome shotgun (WGS) entry which is preliminary data.</text>
</comment>
<organism evidence="1 2">
    <name type="scientific">Umezawaea tangerina</name>
    <dbReference type="NCBI Taxonomy" id="84725"/>
    <lineage>
        <taxon>Bacteria</taxon>
        <taxon>Bacillati</taxon>
        <taxon>Actinomycetota</taxon>
        <taxon>Actinomycetes</taxon>
        <taxon>Pseudonocardiales</taxon>
        <taxon>Pseudonocardiaceae</taxon>
        <taxon>Umezawaea</taxon>
    </lineage>
</organism>
<dbReference type="Gene3D" id="3.60.160.10">
    <property type="entry name" value="Mitochondrial biogenesis AIM24"/>
    <property type="match status" value="1"/>
</dbReference>
<dbReference type="Pfam" id="PF01987">
    <property type="entry name" value="AIM24"/>
    <property type="match status" value="1"/>
</dbReference>
<proteinExistence type="predicted"/>
<dbReference type="EMBL" id="PVTF01000001">
    <property type="protein sequence ID" value="PRY46365.1"/>
    <property type="molecule type" value="Genomic_DNA"/>
</dbReference>
<dbReference type="InterPro" id="IPR016031">
    <property type="entry name" value="Trp_RNA-bd_attenuator-like_dom"/>
</dbReference>
<dbReference type="InterPro" id="IPR036983">
    <property type="entry name" value="AIM24_sf"/>
</dbReference>
<dbReference type="InterPro" id="IPR002838">
    <property type="entry name" value="AIM24"/>
</dbReference>
<protein>
    <submittedName>
        <fullName evidence="1">Uncharacterized protein (AIM24 family)</fullName>
    </submittedName>
</protein>
<dbReference type="SUPFAM" id="SSF51219">
    <property type="entry name" value="TRAP-like"/>
    <property type="match status" value="1"/>
</dbReference>
<dbReference type="OrthoDB" id="9779518at2"/>
<dbReference type="PANTHER" id="PTHR43657">
    <property type="entry name" value="TRYPTOPHAN RNA-BINDING ATTENUATOR PROTEIN-LIKE PROTEIN"/>
    <property type="match status" value="1"/>
</dbReference>
<name>A0A2T0TL51_9PSEU</name>
<evidence type="ECO:0000313" key="1">
    <source>
        <dbReference type="EMBL" id="PRY46365.1"/>
    </source>
</evidence>
<evidence type="ECO:0000313" key="2">
    <source>
        <dbReference type="Proteomes" id="UP000239494"/>
    </source>
</evidence>
<sequence length="220" mass="22809">MQVRTRHTPTFGVARLVLAPGEPVLVDRAAFVASSYGVSFDPKPGPPFKAQGKGSPAGVCTANHDGGWVDVAPSLPGDLHVLELDGSAGWCVARTSWLASAGTVSMDPAAPPLRALQGGDGGFLNYVFGIGQVVLTCYGTLDIVLLKPGELVSIAGGHVVGFPESVQCRLRALTPDVPQSMRTGEGLAFDFAGPGLVLTQTRSPQHLGSWLRGNPIGSRS</sequence>
<gene>
    <name evidence="1" type="ORF">CLV43_101641</name>
</gene>
<dbReference type="PANTHER" id="PTHR43657:SF1">
    <property type="entry name" value="ALTERED INHERITANCE OF MITOCHONDRIA PROTEIN 24, MITOCHONDRIAL"/>
    <property type="match status" value="1"/>
</dbReference>
<reference evidence="1 2" key="1">
    <citation type="submission" date="2018-03" db="EMBL/GenBank/DDBJ databases">
        <title>Genomic Encyclopedia of Archaeal and Bacterial Type Strains, Phase II (KMG-II): from individual species to whole genera.</title>
        <authorList>
            <person name="Goeker M."/>
        </authorList>
    </citation>
    <scope>NUCLEOTIDE SEQUENCE [LARGE SCALE GENOMIC DNA]</scope>
    <source>
        <strain evidence="1 2">DSM 44720</strain>
    </source>
</reference>
<dbReference type="AlphaFoldDB" id="A0A2T0TL51"/>
<keyword evidence="2" id="KW-1185">Reference proteome</keyword>